<evidence type="ECO:0000313" key="2">
    <source>
        <dbReference type="Proteomes" id="UP000026960"/>
    </source>
</evidence>
<accession>A0A0D3H3P1</accession>
<dbReference type="PaxDb" id="65489-OBART09G00900.1"/>
<protein>
    <submittedName>
        <fullName evidence="1">Uncharacterized protein</fullName>
    </submittedName>
</protein>
<name>A0A0D3H3P1_9ORYZ</name>
<reference evidence="1" key="1">
    <citation type="journal article" date="2009" name="Rice">
        <title>De Novo Next Generation Sequencing of Plant Genomes.</title>
        <authorList>
            <person name="Rounsley S."/>
            <person name="Marri P.R."/>
            <person name="Yu Y."/>
            <person name="He R."/>
            <person name="Sisneros N."/>
            <person name="Goicoechea J.L."/>
            <person name="Lee S.J."/>
            <person name="Angelova A."/>
            <person name="Kudrna D."/>
            <person name="Luo M."/>
            <person name="Affourtit J."/>
            <person name="Desany B."/>
            <person name="Knight J."/>
            <person name="Niazi F."/>
            <person name="Egholm M."/>
            <person name="Wing R.A."/>
        </authorList>
    </citation>
    <scope>NUCLEOTIDE SEQUENCE [LARGE SCALE GENOMIC DNA]</scope>
    <source>
        <strain evidence="1">cv. IRGC 105608</strain>
    </source>
</reference>
<dbReference type="EnsemblPlants" id="OBART09G00900.1">
    <property type="protein sequence ID" value="OBART09G00900.1"/>
    <property type="gene ID" value="OBART09G00900"/>
</dbReference>
<sequence length="190" mass="21175">MSRSSLFLCRHQELISFSSQNFSCQIQVRLCSRFAGVNLLPPHHGTAGTPLIGENFPNLSPILSLLVSSSHRAPVHHHGYHRVFPAPHLYQLTTKLEPSHPGTHFDTLTRPVRHRSCHFHARCGGVTIAPDLELAFRLASLSSSPASTSCGGVSLWNTSCYRIRRRSLTGALELFSHLCYSREKPPEEDE</sequence>
<evidence type="ECO:0000313" key="1">
    <source>
        <dbReference type="EnsemblPlants" id="OBART09G00900.1"/>
    </source>
</evidence>
<dbReference type="AlphaFoldDB" id="A0A0D3H3P1"/>
<proteinExistence type="predicted"/>
<reference evidence="1" key="2">
    <citation type="submission" date="2015-03" db="UniProtKB">
        <authorList>
            <consortium name="EnsemblPlants"/>
        </authorList>
    </citation>
    <scope>IDENTIFICATION</scope>
</reference>
<organism evidence="1">
    <name type="scientific">Oryza barthii</name>
    <dbReference type="NCBI Taxonomy" id="65489"/>
    <lineage>
        <taxon>Eukaryota</taxon>
        <taxon>Viridiplantae</taxon>
        <taxon>Streptophyta</taxon>
        <taxon>Embryophyta</taxon>
        <taxon>Tracheophyta</taxon>
        <taxon>Spermatophyta</taxon>
        <taxon>Magnoliopsida</taxon>
        <taxon>Liliopsida</taxon>
        <taxon>Poales</taxon>
        <taxon>Poaceae</taxon>
        <taxon>BOP clade</taxon>
        <taxon>Oryzoideae</taxon>
        <taxon>Oryzeae</taxon>
        <taxon>Oryzinae</taxon>
        <taxon>Oryza</taxon>
    </lineage>
</organism>
<dbReference type="Gramene" id="OBART09G00900.1">
    <property type="protein sequence ID" value="OBART09G00900.1"/>
    <property type="gene ID" value="OBART09G00900"/>
</dbReference>
<keyword evidence="2" id="KW-1185">Reference proteome</keyword>
<dbReference type="Proteomes" id="UP000026960">
    <property type="component" value="Chromosome 9"/>
</dbReference>
<dbReference type="HOGENOM" id="CLU_1430056_0_0_1"/>